<accession>A0A813FQ20</accession>
<protein>
    <submittedName>
        <fullName evidence="2">Uncharacterized protein</fullName>
    </submittedName>
</protein>
<comment type="caution">
    <text evidence="2">The sequence shown here is derived from an EMBL/GenBank/DDBJ whole genome shotgun (WGS) entry which is preliminary data.</text>
</comment>
<feature type="compositionally biased region" description="Polar residues" evidence="1">
    <location>
        <begin position="52"/>
        <end position="61"/>
    </location>
</feature>
<feature type="non-terminal residue" evidence="2">
    <location>
        <position position="1"/>
    </location>
</feature>
<feature type="compositionally biased region" description="Basic and acidic residues" evidence="1">
    <location>
        <begin position="16"/>
        <end position="28"/>
    </location>
</feature>
<evidence type="ECO:0000313" key="2">
    <source>
        <dbReference type="EMBL" id="CAE8615522.1"/>
    </source>
</evidence>
<dbReference type="Proteomes" id="UP000654075">
    <property type="component" value="Unassembled WGS sequence"/>
</dbReference>
<feature type="region of interest" description="Disordered" evidence="1">
    <location>
        <begin position="95"/>
        <end position="130"/>
    </location>
</feature>
<dbReference type="EMBL" id="CAJNNV010025649">
    <property type="protein sequence ID" value="CAE8615522.1"/>
    <property type="molecule type" value="Genomic_DNA"/>
</dbReference>
<keyword evidence="3" id="KW-1185">Reference proteome</keyword>
<feature type="region of interest" description="Disordered" evidence="1">
    <location>
        <begin position="1"/>
        <end position="79"/>
    </location>
</feature>
<feature type="compositionally biased region" description="Polar residues" evidence="1">
    <location>
        <begin position="99"/>
        <end position="109"/>
    </location>
</feature>
<reference evidence="2" key="1">
    <citation type="submission" date="2021-02" db="EMBL/GenBank/DDBJ databases">
        <authorList>
            <person name="Dougan E. K."/>
            <person name="Rhodes N."/>
            <person name="Thang M."/>
            <person name="Chan C."/>
        </authorList>
    </citation>
    <scope>NUCLEOTIDE SEQUENCE</scope>
</reference>
<organism evidence="2 3">
    <name type="scientific">Polarella glacialis</name>
    <name type="common">Dinoflagellate</name>
    <dbReference type="NCBI Taxonomy" id="89957"/>
    <lineage>
        <taxon>Eukaryota</taxon>
        <taxon>Sar</taxon>
        <taxon>Alveolata</taxon>
        <taxon>Dinophyceae</taxon>
        <taxon>Suessiales</taxon>
        <taxon>Suessiaceae</taxon>
        <taxon>Polarella</taxon>
    </lineage>
</organism>
<evidence type="ECO:0000313" key="3">
    <source>
        <dbReference type="Proteomes" id="UP000654075"/>
    </source>
</evidence>
<feature type="compositionally biased region" description="Polar residues" evidence="1">
    <location>
        <begin position="1"/>
        <end position="10"/>
    </location>
</feature>
<proteinExistence type="predicted"/>
<dbReference type="AlphaFoldDB" id="A0A813FQ20"/>
<gene>
    <name evidence="2" type="ORF">PGLA1383_LOCUS33237</name>
</gene>
<name>A0A813FQ20_POLGL</name>
<feature type="compositionally biased region" description="Low complexity" evidence="1">
    <location>
        <begin position="41"/>
        <end position="51"/>
    </location>
</feature>
<evidence type="ECO:0000256" key="1">
    <source>
        <dbReference type="SAM" id="MobiDB-lite"/>
    </source>
</evidence>
<sequence>VHLQVQQNWQGMLRDAGSEPKSPRELKSARGIARRPTMPTSSGSLSARGSSPHASPRSSANLAMMIGSKKPGSGEEARRRAISLQSLLAFEAEVKARQELSSSATSSDNEPQREPPASTPPAPRKEIQLYDPPAVDKFFEHGAARPADLDVDAAAWASVALTEPVTSSVSVQTLRGRTYMGPVAAEASEVACSNAPAWARPQPPLNRTASAASVQGVVRTPPPHAQPLLKQAIGQSWLPCTSQVPPPAAQQCVSSHISALTSPRVRSSSAVRIVPKGTAPFFQSPVGAFAAQAGSWQGPP</sequence>